<dbReference type="EMBL" id="OU896710">
    <property type="protein sequence ID" value="CAH1164664.1"/>
    <property type="molecule type" value="Genomic_DNA"/>
</dbReference>
<evidence type="ECO:0000313" key="6">
    <source>
        <dbReference type="Proteomes" id="UP001153737"/>
    </source>
</evidence>
<dbReference type="InterPro" id="IPR018034">
    <property type="entry name" value="Kri1"/>
</dbReference>
<dbReference type="PANTHER" id="PTHR14490">
    <property type="entry name" value="ZINC FINGER, ZZ TYPE"/>
    <property type="match status" value="1"/>
</dbReference>
<feature type="compositionally biased region" description="Basic and acidic residues" evidence="3">
    <location>
        <begin position="248"/>
        <end position="260"/>
    </location>
</feature>
<accession>A0A9P0DUS2</accession>
<feature type="compositionally biased region" description="Basic and acidic residues" evidence="3">
    <location>
        <begin position="180"/>
        <end position="190"/>
    </location>
</feature>
<feature type="compositionally biased region" description="Acidic residues" evidence="3">
    <location>
        <begin position="43"/>
        <end position="60"/>
    </location>
</feature>
<feature type="compositionally biased region" description="Basic residues" evidence="3">
    <location>
        <begin position="657"/>
        <end position="667"/>
    </location>
</feature>
<name>A0A9P0DUS2_PHACE</name>
<dbReference type="InterPro" id="IPR024626">
    <property type="entry name" value="Kri1-like_C"/>
</dbReference>
<keyword evidence="6" id="KW-1185">Reference proteome</keyword>
<reference evidence="5" key="1">
    <citation type="submission" date="2022-01" db="EMBL/GenBank/DDBJ databases">
        <authorList>
            <person name="King R."/>
        </authorList>
    </citation>
    <scope>NUCLEOTIDE SEQUENCE</scope>
</reference>
<organism evidence="5 6">
    <name type="scientific">Phaedon cochleariae</name>
    <name type="common">Mustard beetle</name>
    <dbReference type="NCBI Taxonomy" id="80249"/>
    <lineage>
        <taxon>Eukaryota</taxon>
        <taxon>Metazoa</taxon>
        <taxon>Ecdysozoa</taxon>
        <taxon>Arthropoda</taxon>
        <taxon>Hexapoda</taxon>
        <taxon>Insecta</taxon>
        <taxon>Pterygota</taxon>
        <taxon>Neoptera</taxon>
        <taxon>Endopterygota</taxon>
        <taxon>Coleoptera</taxon>
        <taxon>Polyphaga</taxon>
        <taxon>Cucujiformia</taxon>
        <taxon>Chrysomeloidea</taxon>
        <taxon>Chrysomelidae</taxon>
        <taxon>Chrysomelinae</taxon>
        <taxon>Chrysomelini</taxon>
        <taxon>Phaedon</taxon>
    </lineage>
</organism>
<dbReference type="GO" id="GO:0030686">
    <property type="term" value="C:90S preribosome"/>
    <property type="evidence" value="ECO:0007669"/>
    <property type="project" value="TreeGrafter"/>
</dbReference>
<protein>
    <recommendedName>
        <fullName evidence="2">Protein KRI1 homolog</fullName>
    </recommendedName>
</protein>
<evidence type="ECO:0000256" key="3">
    <source>
        <dbReference type="SAM" id="MobiDB-lite"/>
    </source>
</evidence>
<evidence type="ECO:0000259" key="4">
    <source>
        <dbReference type="Pfam" id="PF12936"/>
    </source>
</evidence>
<feature type="compositionally biased region" description="Basic and acidic residues" evidence="3">
    <location>
        <begin position="628"/>
        <end position="656"/>
    </location>
</feature>
<feature type="compositionally biased region" description="Basic residues" evidence="3">
    <location>
        <begin position="719"/>
        <end position="729"/>
    </location>
</feature>
<feature type="non-terminal residue" evidence="5">
    <location>
        <position position="1"/>
    </location>
</feature>
<dbReference type="Pfam" id="PF12936">
    <property type="entry name" value="Kri1_C"/>
    <property type="match status" value="1"/>
</dbReference>
<gene>
    <name evidence="5" type="ORF">PHAECO_LOCUS8825</name>
</gene>
<evidence type="ECO:0000313" key="5">
    <source>
        <dbReference type="EMBL" id="CAH1164664.1"/>
    </source>
</evidence>
<proteinExistence type="inferred from homology"/>
<feature type="region of interest" description="Disordered" evidence="3">
    <location>
        <begin position="38"/>
        <end position="61"/>
    </location>
</feature>
<reference evidence="5" key="2">
    <citation type="submission" date="2022-10" db="EMBL/GenBank/DDBJ databases">
        <authorList>
            <consortium name="ENA_rothamsted_submissions"/>
            <consortium name="culmorum"/>
            <person name="King R."/>
        </authorList>
    </citation>
    <scope>NUCLEOTIDE SEQUENCE</scope>
</reference>
<feature type="compositionally biased region" description="Basic and acidic residues" evidence="3">
    <location>
        <begin position="751"/>
        <end position="767"/>
    </location>
</feature>
<sequence>MSQIFDGLDFNPSFKTDNEYAKNYNNWRNKEELNKFKTKYGEDIDQEESSSSSEDEDGIELSENLEKDFFKTLACLKNKDPRIYDENVQFFSENIEESRKSSRKKKDEVVTIKDYERKLILEKGGVLSDEEDEYEENRPRSPTYVEEQKQLKENLKKVLDDVDEDNEDNEWGGIFQQRQKTKEEKDKEEADYKKWLTGQKKNLDDKTVESELKPLKDYWNKPDLDEEEKFLRDYILKKKFLDDDEDDHVPTYDEIVHDSDQDLSNDEENIEKQEEFEHKFNFRFEEPDQEFIKQFPRTVENSLRRKDDRRKVKRQEVKERKKSEKDEKMRELKKLQELKRKEIEDKLEKLKEITGNESLGFNGEDIDGDFDPDEHDRKMKALFSDEYYAGEEDEQKPQFPDLDEELEIENWERYNVGNQDASHCEDDDFNMDCDYNPQMSTQEELIENSRGRKKRKRKSKFAEALGKPKPKYDPSDRNYEKYFDDYYKLDCEDIVADIPCRFKYRKVAPNDFGLTTEEILLANERELNKWCSLKKAVQIRPDHVEKFEQVAYKKKGQNVNLKRKILPSLFSKEPDDGAPQGSSSNVVTDQSTNDRNVQKKELENQQGESKNEKKITTLAKKILSNDSDELRSEEVADHSSTKEAIQDKVQKSETVNKKKKKKKKKPKTNLVKKDTPSLVSDIPNKENLNSEEVTDQPKTNKTMKKEEEEAKRQTPASLNKKKRKKKAPKLMKGEEKTSQISAKDKKKLKIERKLGVTKEGSLKDTKMPGKIKQLKRKRKNSDNDGAIKKGSKRVKISKQGDGNNLLGLSDARLSAYGINPKKFKNKLKYKK</sequence>
<dbReference type="GO" id="GO:0005730">
    <property type="term" value="C:nucleolus"/>
    <property type="evidence" value="ECO:0007669"/>
    <property type="project" value="TreeGrafter"/>
</dbReference>
<feature type="region of interest" description="Disordered" evidence="3">
    <location>
        <begin position="126"/>
        <end position="190"/>
    </location>
</feature>
<feature type="compositionally biased region" description="Basic and acidic residues" evidence="3">
    <location>
        <begin position="596"/>
        <end position="615"/>
    </location>
</feature>
<dbReference type="OrthoDB" id="6589456at2759"/>
<dbReference type="AlphaFoldDB" id="A0A9P0DUS2"/>
<dbReference type="GO" id="GO:0000447">
    <property type="term" value="P:endonucleolytic cleavage in ITS1 to separate SSU-rRNA from 5.8S rRNA and LSU-rRNA from tricistronic rRNA transcript (SSU-rRNA, 5.8S rRNA, LSU-rRNA)"/>
    <property type="evidence" value="ECO:0007669"/>
    <property type="project" value="TreeGrafter"/>
</dbReference>
<feature type="compositionally biased region" description="Basic and acidic residues" evidence="3">
    <location>
        <begin position="703"/>
        <end position="712"/>
    </location>
</feature>
<dbReference type="Proteomes" id="UP001153737">
    <property type="component" value="Chromosome 4"/>
</dbReference>
<feature type="compositionally biased region" description="Acidic residues" evidence="3">
    <location>
        <begin position="161"/>
        <end position="170"/>
    </location>
</feature>
<feature type="region of interest" description="Disordered" evidence="3">
    <location>
        <begin position="422"/>
        <end position="476"/>
    </location>
</feature>
<evidence type="ECO:0000256" key="2">
    <source>
        <dbReference type="ARBA" id="ARBA00017294"/>
    </source>
</evidence>
<feature type="compositionally biased region" description="Basic and acidic residues" evidence="3">
    <location>
        <begin position="146"/>
        <end position="160"/>
    </location>
</feature>
<dbReference type="Pfam" id="PF05178">
    <property type="entry name" value="Kri1"/>
    <property type="match status" value="1"/>
</dbReference>
<feature type="region of interest" description="Disordered" evidence="3">
    <location>
        <begin position="570"/>
        <end position="806"/>
    </location>
</feature>
<evidence type="ECO:0000256" key="1">
    <source>
        <dbReference type="ARBA" id="ARBA00007473"/>
    </source>
</evidence>
<feature type="region of interest" description="Disordered" evidence="3">
    <location>
        <begin position="303"/>
        <end position="329"/>
    </location>
</feature>
<feature type="domain" description="Kri1-like C-terminal" evidence="4">
    <location>
        <begin position="478"/>
        <end position="564"/>
    </location>
</feature>
<feature type="region of interest" description="Disordered" evidence="3">
    <location>
        <begin position="247"/>
        <end position="266"/>
    </location>
</feature>
<dbReference type="PANTHER" id="PTHR14490:SF5">
    <property type="entry name" value="PROTEIN KRI1 HOMOLOG"/>
    <property type="match status" value="1"/>
</dbReference>
<feature type="compositionally biased region" description="Polar residues" evidence="3">
    <location>
        <begin position="580"/>
        <end position="595"/>
    </location>
</feature>
<comment type="similarity">
    <text evidence="1">Belongs to the KRI1 family.</text>
</comment>